<dbReference type="AlphaFoldDB" id="A0AA97AL89"/>
<protein>
    <submittedName>
        <fullName evidence="4">Response regulator</fullName>
    </submittedName>
</protein>
<evidence type="ECO:0000256" key="2">
    <source>
        <dbReference type="PROSITE-ProRule" id="PRU00169"/>
    </source>
</evidence>
<keyword evidence="1 2" id="KW-0597">Phosphoprotein</keyword>
<dbReference type="InterPro" id="IPR001789">
    <property type="entry name" value="Sig_transdc_resp-reg_receiver"/>
</dbReference>
<reference evidence="4" key="1">
    <citation type="submission" date="2020-05" db="EMBL/GenBank/DDBJ databases">
        <authorList>
            <person name="Zhu T."/>
            <person name="Keshari N."/>
            <person name="Lu X."/>
        </authorList>
    </citation>
    <scope>NUCLEOTIDE SEQUENCE</scope>
    <source>
        <strain evidence="4">NK1-12</strain>
    </source>
</reference>
<dbReference type="SMART" id="SM00448">
    <property type="entry name" value="REC"/>
    <property type="match status" value="1"/>
</dbReference>
<dbReference type="InterPro" id="IPR050595">
    <property type="entry name" value="Bact_response_regulator"/>
</dbReference>
<proteinExistence type="predicted"/>
<feature type="domain" description="Response regulatory" evidence="3">
    <location>
        <begin position="3"/>
        <end position="119"/>
    </location>
</feature>
<dbReference type="Pfam" id="PF00072">
    <property type="entry name" value="Response_reg"/>
    <property type="match status" value="1"/>
</dbReference>
<dbReference type="PANTHER" id="PTHR44591">
    <property type="entry name" value="STRESS RESPONSE REGULATOR PROTEIN 1"/>
    <property type="match status" value="1"/>
</dbReference>
<dbReference type="PANTHER" id="PTHR44591:SF3">
    <property type="entry name" value="RESPONSE REGULATORY DOMAIN-CONTAINING PROTEIN"/>
    <property type="match status" value="1"/>
</dbReference>
<organism evidence="4">
    <name type="scientific">Leptolyngbya sp. NK1-12</name>
    <dbReference type="NCBI Taxonomy" id="2547451"/>
    <lineage>
        <taxon>Bacteria</taxon>
        <taxon>Bacillati</taxon>
        <taxon>Cyanobacteriota</taxon>
        <taxon>Cyanophyceae</taxon>
        <taxon>Leptolyngbyales</taxon>
        <taxon>Leptolyngbyaceae</taxon>
        <taxon>Leptolyngbya group</taxon>
        <taxon>Leptolyngbya</taxon>
    </lineage>
</organism>
<sequence length="120" mass="13456">MSTVLVVEDTPSERQLLSHYLQQGGYRVIDVDNAKDALDKAIAQKPDVIVTDIVMPGMSGFELCRSLKRHPATEHVPIVVCSSKDQDIDRMWGLKQGATIYITKPFTREQLIHAIESLVH</sequence>
<dbReference type="EMBL" id="CP053586">
    <property type="protein sequence ID" value="WNZ24377.1"/>
    <property type="molecule type" value="Genomic_DNA"/>
</dbReference>
<name>A0AA97AL89_9CYAN</name>
<dbReference type="Gene3D" id="3.40.50.2300">
    <property type="match status" value="1"/>
</dbReference>
<dbReference type="GO" id="GO:0000160">
    <property type="term" value="P:phosphorelay signal transduction system"/>
    <property type="evidence" value="ECO:0007669"/>
    <property type="project" value="InterPro"/>
</dbReference>
<feature type="modified residue" description="4-aspartylphosphate" evidence="2">
    <location>
        <position position="52"/>
    </location>
</feature>
<dbReference type="PROSITE" id="PS50110">
    <property type="entry name" value="RESPONSE_REGULATORY"/>
    <property type="match status" value="1"/>
</dbReference>
<dbReference type="InterPro" id="IPR011006">
    <property type="entry name" value="CheY-like_superfamily"/>
</dbReference>
<evidence type="ECO:0000313" key="4">
    <source>
        <dbReference type="EMBL" id="WNZ24377.1"/>
    </source>
</evidence>
<dbReference type="RefSeq" id="WP_316430149.1">
    <property type="nucleotide sequence ID" value="NZ_CP053586.1"/>
</dbReference>
<accession>A0AA97AL89</accession>
<gene>
    <name evidence="4" type="ORF">HJG54_16945</name>
</gene>
<evidence type="ECO:0000259" key="3">
    <source>
        <dbReference type="PROSITE" id="PS50110"/>
    </source>
</evidence>
<dbReference type="SUPFAM" id="SSF52172">
    <property type="entry name" value="CheY-like"/>
    <property type="match status" value="1"/>
</dbReference>
<evidence type="ECO:0000256" key="1">
    <source>
        <dbReference type="ARBA" id="ARBA00022553"/>
    </source>
</evidence>